<accession>U7TR97</accession>
<dbReference type="AlphaFoldDB" id="U7TR97"/>
<comment type="caution">
    <text evidence="1">The sequence shown here is derived from an EMBL/GenBank/DDBJ whole genome shotgun (WGS) entry which is preliminary data.</text>
</comment>
<name>U7TR97_FUSNU</name>
<gene>
    <name evidence="1" type="ORF">HMPREF1767_01905</name>
</gene>
<protein>
    <submittedName>
        <fullName evidence="1">Uncharacterized protein</fullName>
    </submittedName>
</protein>
<sequence>MNLIIQPALLQYQNRGEVKERILIFIHNEISKQVVYCINNTIFPISYNVNRNLENFLKVENINYRYISTDYMLININSSEDLLVRCNTIGNTIDNFINIYGISFLINQKSHSINYSLNLVHTYAVEIPKLEPVKASCKTEILKKIYEDIAPFVNIYYFPNLSMENIFYTKSIAKYVIITESQISLKKESIKFSFLNLLEDKIPYIYNGKELTEESFLLINGGI</sequence>
<reference evidence="1" key="1">
    <citation type="submission" date="2013-10" db="EMBL/GenBank/DDBJ databases">
        <title>The Genome Sequence of Fusobacterium nucleatum CTI-6.</title>
        <authorList>
            <consortium name="The Broad Institute Genomics Platform"/>
            <person name="Earl A."/>
            <person name="Ward D."/>
            <person name="Feldgarden M."/>
            <person name="Gevers D."/>
            <person name="Kostic A."/>
            <person name="Garrett W."/>
            <person name="Young S.K."/>
            <person name="Zeng Q."/>
            <person name="Gargeya S."/>
            <person name="Fitzgerald M."/>
            <person name="Abouelleil A."/>
            <person name="Alvarado L."/>
            <person name="Berlin A.M."/>
            <person name="Chapman S.B."/>
            <person name="Gainer-Dewar J."/>
            <person name="Goldberg J."/>
            <person name="Gnerre S."/>
            <person name="Griggs A."/>
            <person name="Gujja S."/>
            <person name="Hansen M."/>
            <person name="Howarth C."/>
            <person name="Imamovic A."/>
            <person name="Ireland A."/>
            <person name="Larimer J."/>
            <person name="McCowan C."/>
            <person name="Murphy C."/>
            <person name="Pearson M."/>
            <person name="Poon T.W."/>
            <person name="Priest M."/>
            <person name="Roberts A."/>
            <person name="Saif S."/>
            <person name="Shea T."/>
            <person name="Sykes S."/>
            <person name="Wortman J."/>
            <person name="Nusbaum C."/>
            <person name="Birren B."/>
        </authorList>
    </citation>
    <scope>NUCLEOTIDE SEQUENCE [LARGE SCALE GENOMIC DNA]</scope>
    <source>
        <strain evidence="1">CTI-6</strain>
    </source>
</reference>
<dbReference type="EMBL" id="AXNV01000021">
    <property type="protein sequence ID" value="ERT46447.1"/>
    <property type="molecule type" value="Genomic_DNA"/>
</dbReference>
<proteinExistence type="predicted"/>
<organism evidence="1">
    <name type="scientific">Fusobacterium nucleatum CTI-6</name>
    <dbReference type="NCBI Taxonomy" id="1316587"/>
    <lineage>
        <taxon>Bacteria</taxon>
        <taxon>Fusobacteriati</taxon>
        <taxon>Fusobacteriota</taxon>
        <taxon>Fusobacteriia</taxon>
        <taxon>Fusobacteriales</taxon>
        <taxon>Fusobacteriaceae</taxon>
        <taxon>Fusobacterium</taxon>
    </lineage>
</organism>
<evidence type="ECO:0000313" key="1">
    <source>
        <dbReference type="EMBL" id="ERT46447.1"/>
    </source>
</evidence>
<dbReference type="PATRIC" id="fig|1316587.3.peg.1895"/>